<dbReference type="EMBL" id="BAMV01000019">
    <property type="protein sequence ID" value="GAN61396.1"/>
    <property type="molecule type" value="Genomic_DNA"/>
</dbReference>
<dbReference type="EC" id="1.14.-.-" evidence="1"/>
<evidence type="ECO:0000313" key="5">
    <source>
        <dbReference type="Proteomes" id="UP000032671"/>
    </source>
</evidence>
<dbReference type="STRING" id="1231339.Abci_019_010"/>
<dbReference type="EMBL" id="BJVU01000011">
    <property type="protein sequence ID" value="GEL59698.1"/>
    <property type="molecule type" value="Genomic_DNA"/>
</dbReference>
<dbReference type="PROSITE" id="PS50206">
    <property type="entry name" value="RHODANESE_3"/>
    <property type="match status" value="1"/>
</dbReference>
<dbReference type="Gene3D" id="3.40.250.10">
    <property type="entry name" value="Rhodanese-like domain"/>
    <property type="match status" value="1"/>
</dbReference>
<evidence type="ECO:0000313" key="6">
    <source>
        <dbReference type="Proteomes" id="UP000321891"/>
    </source>
</evidence>
<dbReference type="GO" id="GO:0016705">
    <property type="term" value="F:oxidoreductase activity, acting on paired donors, with incorporation or reduction of molecular oxygen"/>
    <property type="evidence" value="ECO:0007669"/>
    <property type="project" value="UniProtKB-UniRule"/>
</dbReference>
<keyword evidence="1" id="KW-0819">tRNA processing</keyword>
<feature type="domain" description="Rhodanese" evidence="2">
    <location>
        <begin position="162"/>
        <end position="260"/>
    </location>
</feature>
<dbReference type="InterPro" id="IPR036873">
    <property type="entry name" value="Rhodanese-like_dom_sf"/>
</dbReference>
<accession>A0A0D6N7C8</accession>
<keyword evidence="1" id="KW-0560">Oxidoreductase</keyword>
<sequence length="385" mass="43204">MRRGWRAAMPELACNCPNWMVVAVTEMKTAPAPQAETTQDLPFCVAALYRFTPFENFEALRAPLRAVCEANGVKGILLLAHEGINGTIAGTDNGIAAVLAHIRALPGCADIEVKFSRAPTMPFLRMKVRLKKEIVTMGVPGLDPRSDVGTYVPPAEWNALLEDPNTILIDTRNDYEVVAGTFKGAIDPRTKSFREFPDWFRQHRAELIAEGRTPRIAMFCTGGIRCEKATAFVKAEGLDDVYHLQGGILKYLETVPEEKSLWEGECFVFDQRVTVKHGLEPGSLTLCHACRAPLTEEDLASPLYEEGISCPHCHAERTDKQRARYAERERQSLLAEERGEVHLGAKMDEVRARKHQERRAEAARQKILREAEEQRVQEVLSRLQD</sequence>
<comment type="function">
    <text evidence="1">Catalyzes oxygen-dependent 5-hydroxyuridine (ho5U) modification at position 34 in tRNAs.</text>
</comment>
<evidence type="ECO:0000259" key="2">
    <source>
        <dbReference type="PROSITE" id="PS50206"/>
    </source>
</evidence>
<dbReference type="HAMAP" id="MF_00469">
    <property type="entry name" value="TrhO"/>
    <property type="match status" value="1"/>
</dbReference>
<dbReference type="CDD" id="cd01518">
    <property type="entry name" value="RHOD_YceA"/>
    <property type="match status" value="1"/>
</dbReference>
<name>A0A0D6N7C8_9PROT</name>
<dbReference type="Pfam" id="PF00581">
    <property type="entry name" value="Rhodanese"/>
    <property type="match status" value="1"/>
</dbReference>
<dbReference type="GO" id="GO:0006400">
    <property type="term" value="P:tRNA modification"/>
    <property type="evidence" value="ECO:0007669"/>
    <property type="project" value="UniProtKB-UniRule"/>
</dbReference>
<dbReference type="Proteomes" id="UP000321891">
    <property type="component" value="Unassembled WGS sequence"/>
</dbReference>
<reference evidence="4 6" key="2">
    <citation type="submission" date="2019-07" db="EMBL/GenBank/DDBJ databases">
        <title>Whole genome shotgun sequence of Acetobacter cibinongensis NBRC 16605.</title>
        <authorList>
            <person name="Hosoyama A."/>
            <person name="Uohara A."/>
            <person name="Ohji S."/>
            <person name="Ichikawa N."/>
        </authorList>
    </citation>
    <scope>NUCLEOTIDE SEQUENCE [LARGE SCALE GENOMIC DNA]</scope>
    <source>
        <strain evidence="4 6">NBRC 16605</strain>
    </source>
</reference>
<protein>
    <recommendedName>
        <fullName evidence="1">tRNA uridine(34) hydroxylase</fullName>
        <ecNumber evidence="1">1.14.-.-</ecNumber>
    </recommendedName>
    <alternativeName>
        <fullName evidence="1">tRNA hydroxylation protein O</fullName>
    </alternativeName>
</protein>
<dbReference type="AlphaFoldDB" id="A0A0D6N7C8"/>
<comment type="similarity">
    <text evidence="1">Belongs to the TrhO family.</text>
</comment>
<dbReference type="PANTHER" id="PTHR43268:SF3">
    <property type="entry name" value="RHODANESE-LIKE DOMAIN-CONTAINING PROTEIN 7-RELATED"/>
    <property type="match status" value="1"/>
</dbReference>
<dbReference type="Proteomes" id="UP000032671">
    <property type="component" value="Unassembled WGS sequence"/>
</dbReference>
<reference evidence="3 5" key="1">
    <citation type="submission" date="2012-11" db="EMBL/GenBank/DDBJ databases">
        <title>Whole genome sequence of Acetobacter cibinongensis 4H-1.</title>
        <authorList>
            <person name="Azuma Y."/>
            <person name="Higashiura N."/>
            <person name="Hirakawa H."/>
            <person name="Matsushita K."/>
        </authorList>
    </citation>
    <scope>NUCLEOTIDE SEQUENCE [LARGE SCALE GENOMIC DNA]</scope>
    <source>
        <strain evidence="3 5">4H-1</strain>
    </source>
</reference>
<dbReference type="InterPro" id="IPR040503">
    <property type="entry name" value="TRHO_N"/>
</dbReference>
<evidence type="ECO:0000313" key="3">
    <source>
        <dbReference type="EMBL" id="GAN61396.1"/>
    </source>
</evidence>
<dbReference type="SUPFAM" id="SSF52821">
    <property type="entry name" value="Rhodanese/Cell cycle control phosphatase"/>
    <property type="match status" value="1"/>
</dbReference>
<dbReference type="Pfam" id="PF17773">
    <property type="entry name" value="UPF0176_N"/>
    <property type="match status" value="1"/>
</dbReference>
<proteinExistence type="inferred from homology"/>
<evidence type="ECO:0000313" key="4">
    <source>
        <dbReference type="EMBL" id="GEL59698.1"/>
    </source>
</evidence>
<dbReference type="PANTHER" id="PTHR43268">
    <property type="entry name" value="THIOSULFATE SULFURTRANSFERASE/RHODANESE-LIKE DOMAIN-CONTAINING PROTEIN 2"/>
    <property type="match status" value="1"/>
</dbReference>
<comment type="caution">
    <text evidence="3">The sequence shown here is derived from an EMBL/GenBank/DDBJ whole genome shotgun (WGS) entry which is preliminary data.</text>
</comment>
<gene>
    <name evidence="1" type="primary">trhO</name>
    <name evidence="3" type="ORF">Abci_019_010</name>
    <name evidence="4" type="ORF">ACI01nite_23000</name>
</gene>
<accession>A0A6N3STV1</accession>
<dbReference type="Gene3D" id="3.30.70.100">
    <property type="match status" value="1"/>
</dbReference>
<organism evidence="3 5">
    <name type="scientific">Acetobacter cibinongensis</name>
    <dbReference type="NCBI Taxonomy" id="146475"/>
    <lineage>
        <taxon>Bacteria</taxon>
        <taxon>Pseudomonadati</taxon>
        <taxon>Pseudomonadota</taxon>
        <taxon>Alphaproteobacteria</taxon>
        <taxon>Acetobacterales</taxon>
        <taxon>Acetobacteraceae</taxon>
        <taxon>Acetobacter</taxon>
    </lineage>
</organism>
<dbReference type="SMART" id="SM00450">
    <property type="entry name" value="RHOD"/>
    <property type="match status" value="1"/>
</dbReference>
<dbReference type="NCBIfam" id="NF001136">
    <property type="entry name" value="PRK00142.1-4"/>
    <property type="match status" value="1"/>
</dbReference>
<comment type="catalytic activity">
    <reaction evidence="1">
        <text>uridine(34) in tRNA + AH2 + O2 = 5-hydroxyuridine(34) in tRNA + A + H2O</text>
        <dbReference type="Rhea" id="RHEA:64224"/>
        <dbReference type="Rhea" id="RHEA-COMP:11727"/>
        <dbReference type="Rhea" id="RHEA-COMP:13381"/>
        <dbReference type="ChEBI" id="CHEBI:13193"/>
        <dbReference type="ChEBI" id="CHEBI:15377"/>
        <dbReference type="ChEBI" id="CHEBI:15379"/>
        <dbReference type="ChEBI" id="CHEBI:17499"/>
        <dbReference type="ChEBI" id="CHEBI:65315"/>
        <dbReference type="ChEBI" id="CHEBI:136877"/>
    </reaction>
</comment>
<keyword evidence="6" id="KW-1185">Reference proteome</keyword>
<dbReference type="InterPro" id="IPR020936">
    <property type="entry name" value="TrhO"/>
</dbReference>
<dbReference type="InterPro" id="IPR001763">
    <property type="entry name" value="Rhodanese-like_dom"/>
</dbReference>
<evidence type="ECO:0000256" key="1">
    <source>
        <dbReference type="HAMAP-Rule" id="MF_00469"/>
    </source>
</evidence>